<dbReference type="InterPro" id="IPR029068">
    <property type="entry name" value="Glyas_Bleomycin-R_OHBP_Dase"/>
</dbReference>
<feature type="domain" description="VOC" evidence="2">
    <location>
        <begin position="131"/>
        <end position="253"/>
    </location>
</feature>
<dbReference type="GO" id="GO:0046491">
    <property type="term" value="P:L-methylmalonyl-CoA metabolic process"/>
    <property type="evidence" value="ECO:0007669"/>
    <property type="project" value="TreeGrafter"/>
</dbReference>
<dbReference type="Pfam" id="PF13669">
    <property type="entry name" value="Glyoxalase_4"/>
    <property type="match status" value="1"/>
</dbReference>
<name>A0A162KRY1_9PROT</name>
<gene>
    <name evidence="3" type="ORF">AUP44_07080</name>
</gene>
<proteinExistence type="predicted"/>
<dbReference type="Pfam" id="PF00903">
    <property type="entry name" value="Glyoxalase"/>
    <property type="match status" value="1"/>
</dbReference>
<sequence>MILGLDHLMIRVPQIDAAARLYAHILDQAPVVADDHLVRFRIGDLEVRLVRAETGVGQGAVAEGLAHAALAVSDLDRTARLMSRRGLAVDHGTDVVDGRPVAVLRSGTDPALWLLVEQDPARPAAAGSVTGLDHLVVASDDPERSLAMLGGRLGLDLRLDRANPAWGARMLFFRCGDAVVEVIHETSAAAPHPPAPDRLWGLCWRVADIEATHRRLAAAGIAVTGIRTGRRPGTRVFTLSEPPAAVPTLMLQADR</sequence>
<protein>
    <recommendedName>
        <fullName evidence="2">VOC domain-containing protein</fullName>
    </recommendedName>
</protein>
<feature type="domain" description="VOC" evidence="2">
    <location>
        <begin position="4"/>
        <end position="118"/>
    </location>
</feature>
<comment type="caution">
    <text evidence="3">The sequence shown here is derived from an EMBL/GenBank/DDBJ whole genome shotgun (WGS) entry which is preliminary data.</text>
</comment>
<dbReference type="Gene3D" id="3.10.180.10">
    <property type="entry name" value="2,3-Dihydroxybiphenyl 1,2-Dioxygenase, domain 1"/>
    <property type="match status" value="2"/>
</dbReference>
<evidence type="ECO:0000259" key="2">
    <source>
        <dbReference type="PROSITE" id="PS51819"/>
    </source>
</evidence>
<dbReference type="SUPFAM" id="SSF54593">
    <property type="entry name" value="Glyoxalase/Bleomycin resistance protein/Dihydroxybiphenyl dioxygenase"/>
    <property type="match status" value="2"/>
</dbReference>
<dbReference type="RefSeq" id="WP_062765172.1">
    <property type="nucleotide sequence ID" value="NZ_CP121045.1"/>
</dbReference>
<dbReference type="InterPro" id="IPR004360">
    <property type="entry name" value="Glyas_Fos-R_dOase_dom"/>
</dbReference>
<organism evidence="3 4">
    <name type="scientific">Tistrella mobilis</name>
    <dbReference type="NCBI Taxonomy" id="171437"/>
    <lineage>
        <taxon>Bacteria</taxon>
        <taxon>Pseudomonadati</taxon>
        <taxon>Pseudomonadota</taxon>
        <taxon>Alphaproteobacteria</taxon>
        <taxon>Geminicoccales</taxon>
        <taxon>Geminicoccaceae</taxon>
        <taxon>Tistrella</taxon>
    </lineage>
</organism>
<dbReference type="PANTHER" id="PTHR43048:SF3">
    <property type="entry name" value="METHYLMALONYL-COA EPIMERASE, MITOCHONDRIAL"/>
    <property type="match status" value="1"/>
</dbReference>
<reference evidence="3 4" key="1">
    <citation type="submission" date="2015-12" db="EMBL/GenBank/DDBJ databases">
        <title>Genome sequence of Tistrella mobilis MCCC 1A02139.</title>
        <authorList>
            <person name="Lu L."/>
            <person name="Lai Q."/>
            <person name="Shao Z."/>
            <person name="Qian P."/>
        </authorList>
    </citation>
    <scope>NUCLEOTIDE SEQUENCE [LARGE SCALE GENOMIC DNA]</scope>
    <source>
        <strain evidence="3 4">MCCC 1A02139</strain>
    </source>
</reference>
<accession>A0A162KRY1</accession>
<dbReference type="GO" id="GO:0046872">
    <property type="term" value="F:metal ion binding"/>
    <property type="evidence" value="ECO:0007669"/>
    <property type="project" value="UniProtKB-KW"/>
</dbReference>
<dbReference type="InterPro" id="IPR051785">
    <property type="entry name" value="MMCE/EMCE_epimerase"/>
</dbReference>
<keyword evidence="1" id="KW-0479">Metal-binding</keyword>
<dbReference type="GO" id="GO:0004493">
    <property type="term" value="F:methylmalonyl-CoA epimerase activity"/>
    <property type="evidence" value="ECO:0007669"/>
    <property type="project" value="TreeGrafter"/>
</dbReference>
<dbReference type="OrthoDB" id="4373689at2"/>
<evidence type="ECO:0000313" key="3">
    <source>
        <dbReference type="EMBL" id="KYO51963.1"/>
    </source>
</evidence>
<dbReference type="GeneID" id="97241731"/>
<dbReference type="InterPro" id="IPR037523">
    <property type="entry name" value="VOC_core"/>
</dbReference>
<dbReference type="CDD" id="cd06587">
    <property type="entry name" value="VOC"/>
    <property type="match status" value="1"/>
</dbReference>
<dbReference type="EMBL" id="LPZR01000164">
    <property type="protein sequence ID" value="KYO51963.1"/>
    <property type="molecule type" value="Genomic_DNA"/>
</dbReference>
<dbReference type="AlphaFoldDB" id="A0A162KRY1"/>
<dbReference type="PROSITE" id="PS51819">
    <property type="entry name" value="VOC"/>
    <property type="match status" value="2"/>
</dbReference>
<evidence type="ECO:0000313" key="4">
    <source>
        <dbReference type="Proteomes" id="UP000075787"/>
    </source>
</evidence>
<dbReference type="PANTHER" id="PTHR43048">
    <property type="entry name" value="METHYLMALONYL-COA EPIMERASE"/>
    <property type="match status" value="1"/>
</dbReference>
<evidence type="ECO:0000256" key="1">
    <source>
        <dbReference type="ARBA" id="ARBA00022723"/>
    </source>
</evidence>
<dbReference type="Proteomes" id="UP000075787">
    <property type="component" value="Unassembled WGS sequence"/>
</dbReference>